<gene>
    <name evidence="2" type="ORF">GCM10008027_10850</name>
</gene>
<name>A0ABQ1T9W6_9GAMM</name>
<organism evidence="2 3">
    <name type="scientific">Pseudoalteromonas gelatinilytica</name>
    <dbReference type="NCBI Taxonomy" id="1703256"/>
    <lineage>
        <taxon>Bacteria</taxon>
        <taxon>Pseudomonadati</taxon>
        <taxon>Pseudomonadota</taxon>
        <taxon>Gammaproteobacteria</taxon>
        <taxon>Alteromonadales</taxon>
        <taxon>Pseudoalteromonadaceae</taxon>
        <taxon>Pseudoalteromonas</taxon>
    </lineage>
</organism>
<dbReference type="Gene3D" id="3.30.110.70">
    <property type="entry name" value="Hypothetical protein apc22750. Chain B"/>
    <property type="match status" value="1"/>
</dbReference>
<evidence type="ECO:0000256" key="1">
    <source>
        <dbReference type="SAM" id="SignalP"/>
    </source>
</evidence>
<evidence type="ECO:0000313" key="2">
    <source>
        <dbReference type="EMBL" id="GGE87780.1"/>
    </source>
</evidence>
<keyword evidence="3" id="KW-1185">Reference proteome</keyword>
<protein>
    <recommendedName>
        <fullName evidence="4">Lipoprotein</fullName>
    </recommendedName>
</protein>
<sequence length="134" mass="14853">MYRVLSTLLSVSLLCSCAINTNVGEYVLGDVETTVRGHNVEVFTDRQLVSYRATFLGQVSSYYCQLESDMHLPQAGPFDDIDGSRSQLQDTLKSKVQQRGGNAIVYGQCYISAHADTDCQKALSCEGFAYQVEY</sequence>
<feature type="chain" id="PRO_5046614994" description="Lipoprotein" evidence="1">
    <location>
        <begin position="21"/>
        <end position="134"/>
    </location>
</feature>
<evidence type="ECO:0008006" key="4">
    <source>
        <dbReference type="Google" id="ProtNLM"/>
    </source>
</evidence>
<keyword evidence="1" id="KW-0732">Signal</keyword>
<dbReference type="EMBL" id="BMIT01000003">
    <property type="protein sequence ID" value="GGE87780.1"/>
    <property type="molecule type" value="Genomic_DNA"/>
</dbReference>
<comment type="caution">
    <text evidence="2">The sequence shown here is derived from an EMBL/GenBank/DDBJ whole genome shotgun (WGS) entry which is preliminary data.</text>
</comment>
<reference evidence="3" key="1">
    <citation type="journal article" date="2019" name="Int. J. Syst. Evol. Microbiol.">
        <title>The Global Catalogue of Microorganisms (GCM) 10K type strain sequencing project: providing services to taxonomists for standard genome sequencing and annotation.</title>
        <authorList>
            <consortium name="The Broad Institute Genomics Platform"/>
            <consortium name="The Broad Institute Genome Sequencing Center for Infectious Disease"/>
            <person name="Wu L."/>
            <person name="Ma J."/>
        </authorList>
    </citation>
    <scope>NUCLEOTIDE SEQUENCE [LARGE SCALE GENOMIC DNA]</scope>
    <source>
        <strain evidence="3">CGMCC 1.15394</strain>
    </source>
</reference>
<evidence type="ECO:0000313" key="3">
    <source>
        <dbReference type="Proteomes" id="UP000638462"/>
    </source>
</evidence>
<dbReference type="RefSeq" id="WP_188727677.1">
    <property type="nucleotide sequence ID" value="NZ_BMIT01000003.1"/>
</dbReference>
<feature type="signal peptide" evidence="1">
    <location>
        <begin position="1"/>
        <end position="20"/>
    </location>
</feature>
<proteinExistence type="predicted"/>
<dbReference type="PROSITE" id="PS51257">
    <property type="entry name" value="PROKAR_LIPOPROTEIN"/>
    <property type="match status" value="1"/>
</dbReference>
<accession>A0ABQ1T9W6</accession>
<dbReference type="Proteomes" id="UP000638462">
    <property type="component" value="Unassembled WGS sequence"/>
</dbReference>